<dbReference type="InterPro" id="IPR032806">
    <property type="entry name" value="YbfD_N"/>
</dbReference>
<evidence type="ECO:0000259" key="2">
    <source>
        <dbReference type="Pfam" id="PF13808"/>
    </source>
</evidence>
<dbReference type="EMBL" id="DVJN01000170">
    <property type="protein sequence ID" value="HIS93027.1"/>
    <property type="molecule type" value="Genomic_DNA"/>
</dbReference>
<dbReference type="Pfam" id="PF13808">
    <property type="entry name" value="DDE_Tnp_1_assoc"/>
    <property type="match status" value="1"/>
</dbReference>
<dbReference type="AlphaFoldDB" id="A0A9D1K6T7"/>
<gene>
    <name evidence="3" type="ORF">IAA84_08445</name>
</gene>
<dbReference type="PANTHER" id="PTHR30298">
    <property type="entry name" value="H REPEAT-ASSOCIATED PREDICTED TRANSPOSASE"/>
    <property type="match status" value="1"/>
</dbReference>
<sequence length="366" mass="41820">MKESFMSIADTRQQSQVRHELYEIIAMTIAAVIGNCDGWDEIEDFCHSKEAWLREHMGLKLEHGIPSETTFARVWGRIDPDAFKRCFSQWTNRIREKLPGEIINIDGKTACGSRSTRRKAIHMISAWATEQELVLRQMCVAEKTNEISSVPLLLELLDVSGCIVTADAMNCQREIAKKITDGEGDYVLSLKENQPTLYEYAETYFRDALEHPQWYPEMRSCETLDKGHGRIEKRTYYLSPELSGLEKAQNWPGLAGIGMVCSHVTMGETKSFEVRYAITSLKSVSAFAYAMRNHWGIENGLHHCLDVSFHEDRSRIRKDHSPDNLAVVRHFALSALKQLPLSERFSVKRRRKVCAYDLDLLASAVD</sequence>
<feature type="domain" description="H repeat-associated protein N-terminal" evidence="2">
    <location>
        <begin position="3"/>
        <end position="91"/>
    </location>
</feature>
<reference evidence="3" key="1">
    <citation type="submission" date="2020-10" db="EMBL/GenBank/DDBJ databases">
        <authorList>
            <person name="Gilroy R."/>
        </authorList>
    </citation>
    <scope>NUCLEOTIDE SEQUENCE</scope>
    <source>
        <strain evidence="3">13766</strain>
    </source>
</reference>
<dbReference type="NCBIfam" id="NF033564">
    <property type="entry name" value="transpos_ISAs1"/>
    <property type="match status" value="1"/>
</dbReference>
<name>A0A9D1K6T7_9FIRM</name>
<dbReference type="Proteomes" id="UP000824140">
    <property type="component" value="Unassembled WGS sequence"/>
</dbReference>
<dbReference type="PANTHER" id="PTHR30298:SF0">
    <property type="entry name" value="PROTEIN YBFL-RELATED"/>
    <property type="match status" value="1"/>
</dbReference>
<evidence type="ECO:0000313" key="3">
    <source>
        <dbReference type="EMBL" id="HIS93027.1"/>
    </source>
</evidence>
<evidence type="ECO:0000259" key="1">
    <source>
        <dbReference type="Pfam" id="PF01609"/>
    </source>
</evidence>
<protein>
    <submittedName>
        <fullName evidence="3">ISAs1 family transposase</fullName>
    </submittedName>
</protein>
<proteinExistence type="predicted"/>
<reference evidence="3" key="2">
    <citation type="journal article" date="2021" name="PeerJ">
        <title>Extensive microbial diversity within the chicken gut microbiome revealed by metagenomics and culture.</title>
        <authorList>
            <person name="Gilroy R."/>
            <person name="Ravi A."/>
            <person name="Getino M."/>
            <person name="Pursley I."/>
            <person name="Horton D.L."/>
            <person name="Alikhan N.F."/>
            <person name="Baker D."/>
            <person name="Gharbi K."/>
            <person name="Hall N."/>
            <person name="Watson M."/>
            <person name="Adriaenssens E.M."/>
            <person name="Foster-Nyarko E."/>
            <person name="Jarju S."/>
            <person name="Secka A."/>
            <person name="Antonio M."/>
            <person name="Oren A."/>
            <person name="Chaudhuri R.R."/>
            <person name="La Ragione R."/>
            <person name="Hildebrand F."/>
            <person name="Pallen M.J."/>
        </authorList>
    </citation>
    <scope>NUCLEOTIDE SEQUENCE</scope>
    <source>
        <strain evidence="3">13766</strain>
    </source>
</reference>
<dbReference type="GO" id="GO:0004803">
    <property type="term" value="F:transposase activity"/>
    <property type="evidence" value="ECO:0007669"/>
    <property type="project" value="InterPro"/>
</dbReference>
<dbReference type="GO" id="GO:0003677">
    <property type="term" value="F:DNA binding"/>
    <property type="evidence" value="ECO:0007669"/>
    <property type="project" value="InterPro"/>
</dbReference>
<organism evidence="3 4">
    <name type="scientific">Candidatus Alectryocaccomicrobium excrementavium</name>
    <dbReference type="NCBI Taxonomy" id="2840668"/>
    <lineage>
        <taxon>Bacteria</taxon>
        <taxon>Bacillati</taxon>
        <taxon>Bacillota</taxon>
        <taxon>Clostridia</taxon>
        <taxon>Candidatus Alectryocaccomicrobium</taxon>
    </lineage>
</organism>
<accession>A0A9D1K6T7</accession>
<dbReference type="InterPro" id="IPR047647">
    <property type="entry name" value="ISAs1_transpos"/>
</dbReference>
<dbReference type="InterPro" id="IPR002559">
    <property type="entry name" value="Transposase_11"/>
</dbReference>
<dbReference type="Pfam" id="PF01609">
    <property type="entry name" value="DDE_Tnp_1"/>
    <property type="match status" value="1"/>
</dbReference>
<feature type="domain" description="Transposase IS4-like" evidence="1">
    <location>
        <begin position="112"/>
        <end position="320"/>
    </location>
</feature>
<evidence type="ECO:0000313" key="4">
    <source>
        <dbReference type="Proteomes" id="UP000824140"/>
    </source>
</evidence>
<comment type="caution">
    <text evidence="3">The sequence shown here is derived from an EMBL/GenBank/DDBJ whole genome shotgun (WGS) entry which is preliminary data.</text>
</comment>
<dbReference type="InterPro" id="IPR051698">
    <property type="entry name" value="Transposase_11-like"/>
</dbReference>
<dbReference type="GO" id="GO:0006313">
    <property type="term" value="P:DNA transposition"/>
    <property type="evidence" value="ECO:0007669"/>
    <property type="project" value="InterPro"/>
</dbReference>